<dbReference type="GeneID" id="96082465"/>
<evidence type="ECO:0000256" key="1">
    <source>
        <dbReference type="SAM" id="SignalP"/>
    </source>
</evidence>
<keyword evidence="1" id="KW-0732">Signal</keyword>
<name>A0ABR3UNQ5_9PLEO</name>
<dbReference type="RefSeq" id="XP_069308690.1">
    <property type="nucleotide sequence ID" value="XM_069449121.1"/>
</dbReference>
<accession>A0ABR3UNQ5</accession>
<protein>
    <submittedName>
        <fullName evidence="2">Uncharacterized protein</fullName>
    </submittedName>
</protein>
<keyword evidence="3" id="KW-1185">Reference proteome</keyword>
<evidence type="ECO:0000313" key="3">
    <source>
        <dbReference type="Proteomes" id="UP001578633"/>
    </source>
</evidence>
<sequence length="66" mass="7077">MKLLSLFAILISIAYAEDGFCYIPAEGGPGECVPHKAVHNRRCSDGPCKGQMNDCWVTGSNSARCS</sequence>
<comment type="caution">
    <text evidence="2">The sequence shown here is derived from an EMBL/GenBank/DDBJ whole genome shotgun (WGS) entry which is preliminary data.</text>
</comment>
<dbReference type="Proteomes" id="UP001578633">
    <property type="component" value="Chromosome 2"/>
</dbReference>
<feature type="chain" id="PRO_5046934082" evidence="1">
    <location>
        <begin position="17"/>
        <end position="66"/>
    </location>
</feature>
<evidence type="ECO:0000313" key="2">
    <source>
        <dbReference type="EMBL" id="KAL1798106.1"/>
    </source>
</evidence>
<proteinExistence type="predicted"/>
<gene>
    <name evidence="2" type="ORF">ACET3X_002143</name>
</gene>
<reference evidence="2 3" key="1">
    <citation type="submission" date="2024-09" db="EMBL/GenBank/DDBJ databases">
        <title>T2T genomes of carrot and Alternaria dauci and their utility for understanding host-pathogen interaction during carrot leaf blight disease.</title>
        <authorList>
            <person name="Liu W."/>
            <person name="Xu S."/>
            <person name="Ou C."/>
            <person name="Liu X."/>
            <person name="Zhuang F."/>
            <person name="Deng X.W."/>
        </authorList>
    </citation>
    <scope>NUCLEOTIDE SEQUENCE [LARGE SCALE GENOMIC DNA]</scope>
    <source>
        <strain evidence="2 3">A2016</strain>
    </source>
</reference>
<feature type="signal peptide" evidence="1">
    <location>
        <begin position="1"/>
        <end position="16"/>
    </location>
</feature>
<organism evidence="2 3">
    <name type="scientific">Alternaria dauci</name>
    <dbReference type="NCBI Taxonomy" id="48095"/>
    <lineage>
        <taxon>Eukaryota</taxon>
        <taxon>Fungi</taxon>
        <taxon>Dikarya</taxon>
        <taxon>Ascomycota</taxon>
        <taxon>Pezizomycotina</taxon>
        <taxon>Dothideomycetes</taxon>
        <taxon>Pleosporomycetidae</taxon>
        <taxon>Pleosporales</taxon>
        <taxon>Pleosporineae</taxon>
        <taxon>Pleosporaceae</taxon>
        <taxon>Alternaria</taxon>
        <taxon>Alternaria sect. Porri</taxon>
    </lineage>
</organism>
<dbReference type="EMBL" id="JBHGVX010000002">
    <property type="protein sequence ID" value="KAL1798106.1"/>
    <property type="molecule type" value="Genomic_DNA"/>
</dbReference>